<evidence type="ECO:0000313" key="8">
    <source>
        <dbReference type="EMBL" id="MBB3764853.1"/>
    </source>
</evidence>
<organism evidence="8 9">
    <name type="scientific">Sphingomicrobium lutaoense</name>
    <dbReference type="NCBI Taxonomy" id="515949"/>
    <lineage>
        <taxon>Bacteria</taxon>
        <taxon>Pseudomonadati</taxon>
        <taxon>Pseudomonadota</taxon>
        <taxon>Alphaproteobacteria</taxon>
        <taxon>Sphingomonadales</taxon>
        <taxon>Sphingomonadaceae</taxon>
        <taxon>Sphingomicrobium</taxon>
    </lineage>
</organism>
<dbReference type="InterPro" id="IPR036259">
    <property type="entry name" value="MFS_trans_sf"/>
</dbReference>
<dbReference type="PROSITE" id="PS50850">
    <property type="entry name" value="MFS"/>
    <property type="match status" value="1"/>
</dbReference>
<feature type="transmembrane region" description="Helical" evidence="6">
    <location>
        <begin position="61"/>
        <end position="82"/>
    </location>
</feature>
<feature type="domain" description="Major facilitator superfamily (MFS) profile" evidence="7">
    <location>
        <begin position="23"/>
        <end position="427"/>
    </location>
</feature>
<dbReference type="CDD" id="cd17328">
    <property type="entry name" value="MFS_spinster_like"/>
    <property type="match status" value="1"/>
</dbReference>
<dbReference type="InterPro" id="IPR044770">
    <property type="entry name" value="MFS_spinster-like"/>
</dbReference>
<evidence type="ECO:0000256" key="5">
    <source>
        <dbReference type="ARBA" id="ARBA00023136"/>
    </source>
</evidence>
<dbReference type="InterPro" id="IPR020846">
    <property type="entry name" value="MFS_dom"/>
</dbReference>
<gene>
    <name evidence="8" type="ORF">FHS50_001915</name>
</gene>
<keyword evidence="5 6" id="KW-0472">Membrane</keyword>
<dbReference type="PANTHER" id="PTHR23505:SF79">
    <property type="entry name" value="PROTEIN SPINSTER"/>
    <property type="match status" value="1"/>
</dbReference>
<keyword evidence="2" id="KW-0813">Transport</keyword>
<feature type="transmembrane region" description="Helical" evidence="6">
    <location>
        <begin position="267"/>
        <end position="288"/>
    </location>
</feature>
<comment type="caution">
    <text evidence="8">The sequence shown here is derived from an EMBL/GenBank/DDBJ whole genome shotgun (WGS) entry which is preliminary data.</text>
</comment>
<feature type="transmembrane region" description="Helical" evidence="6">
    <location>
        <begin position="115"/>
        <end position="136"/>
    </location>
</feature>
<dbReference type="PANTHER" id="PTHR23505">
    <property type="entry name" value="SPINSTER"/>
    <property type="match status" value="1"/>
</dbReference>
<dbReference type="SUPFAM" id="SSF103473">
    <property type="entry name" value="MFS general substrate transporter"/>
    <property type="match status" value="1"/>
</dbReference>
<dbReference type="GO" id="GO:0016020">
    <property type="term" value="C:membrane"/>
    <property type="evidence" value="ECO:0007669"/>
    <property type="project" value="UniProtKB-SubCell"/>
</dbReference>
<feature type="transmembrane region" description="Helical" evidence="6">
    <location>
        <begin position="178"/>
        <end position="198"/>
    </location>
</feature>
<feature type="transmembrane region" description="Helical" evidence="6">
    <location>
        <begin position="361"/>
        <end position="381"/>
    </location>
</feature>
<evidence type="ECO:0000256" key="3">
    <source>
        <dbReference type="ARBA" id="ARBA00022692"/>
    </source>
</evidence>
<feature type="transmembrane region" description="Helical" evidence="6">
    <location>
        <begin position="300"/>
        <end position="318"/>
    </location>
</feature>
<dbReference type="AlphaFoldDB" id="A0A839Z4Q9"/>
<evidence type="ECO:0000313" key="9">
    <source>
        <dbReference type="Proteomes" id="UP000578569"/>
    </source>
</evidence>
<keyword evidence="4 6" id="KW-1133">Transmembrane helix</keyword>
<evidence type="ECO:0000256" key="6">
    <source>
        <dbReference type="SAM" id="Phobius"/>
    </source>
</evidence>
<dbReference type="Pfam" id="PF07690">
    <property type="entry name" value="MFS_1"/>
    <property type="match status" value="1"/>
</dbReference>
<reference evidence="8 9" key="1">
    <citation type="submission" date="2020-08" db="EMBL/GenBank/DDBJ databases">
        <title>Genomic Encyclopedia of Type Strains, Phase IV (KMG-IV): sequencing the most valuable type-strain genomes for metagenomic binning, comparative biology and taxonomic classification.</title>
        <authorList>
            <person name="Goeker M."/>
        </authorList>
    </citation>
    <scope>NUCLEOTIDE SEQUENCE [LARGE SCALE GENOMIC DNA]</scope>
    <source>
        <strain evidence="8 9">DSM 24194</strain>
    </source>
</reference>
<dbReference type="InterPro" id="IPR011701">
    <property type="entry name" value="MFS"/>
</dbReference>
<dbReference type="EMBL" id="JACICF010000002">
    <property type="protein sequence ID" value="MBB3764853.1"/>
    <property type="molecule type" value="Genomic_DNA"/>
</dbReference>
<sequence>MKSGTDMDAAQPAKGAIGGRGVMMLMLVIAYTLNFIDRQIIGILAEPIKEDLGLSDGQLGWMGGLAFALFYTALAIPLAMLADRKNRSWIIAIGLTLWSGATAICGLAQNFWQLFLARMSVGVGEAAGVAPAYSLISDLFPPERRARALAIFSLGIPIGSALGVLFGGLIAAEVDWRAAFIVIGLVGIGFAPIFKYYVRDPGHGRHEDGPRGQAPRFMTVFRLIASKPSFWFLSFGAGMSSMAGYGFAFWIPSFLARSFDLSLVDRSWIMAGIAFFGGAAGIWFGGVLGDKLGSARAGGYAKLCAIAFAITLPTYLLAFSSEILWLSFILFLIPSALALMWLGPVVTAITKLVPPEMRATASALFLFINNLIGLGLGSPMIGEISDALTPLYGDEALRYSAMLTTMVYAGAAILMLLAARRLDRDVVQPAPAPQPA</sequence>
<evidence type="ECO:0000259" key="7">
    <source>
        <dbReference type="PROSITE" id="PS50850"/>
    </source>
</evidence>
<accession>A0A839Z4Q9</accession>
<feature type="transmembrane region" description="Helical" evidence="6">
    <location>
        <begin position="324"/>
        <end position="349"/>
    </location>
</feature>
<dbReference type="GO" id="GO:0022857">
    <property type="term" value="F:transmembrane transporter activity"/>
    <property type="evidence" value="ECO:0007669"/>
    <property type="project" value="InterPro"/>
</dbReference>
<protein>
    <submittedName>
        <fullName evidence="8">Putative MFS family arabinose efflux permease</fullName>
    </submittedName>
</protein>
<evidence type="ECO:0000256" key="4">
    <source>
        <dbReference type="ARBA" id="ARBA00022989"/>
    </source>
</evidence>
<feature type="transmembrane region" description="Helical" evidence="6">
    <location>
        <begin position="89"/>
        <end position="109"/>
    </location>
</feature>
<keyword evidence="9" id="KW-1185">Reference proteome</keyword>
<keyword evidence="3 6" id="KW-0812">Transmembrane</keyword>
<name>A0A839Z4Q9_9SPHN</name>
<dbReference type="Proteomes" id="UP000578569">
    <property type="component" value="Unassembled WGS sequence"/>
</dbReference>
<feature type="transmembrane region" description="Helical" evidence="6">
    <location>
        <begin position="230"/>
        <end position="255"/>
    </location>
</feature>
<evidence type="ECO:0000256" key="2">
    <source>
        <dbReference type="ARBA" id="ARBA00022448"/>
    </source>
</evidence>
<comment type="subcellular location">
    <subcellularLocation>
        <location evidence="1">Membrane</location>
        <topology evidence="1">Multi-pass membrane protein</topology>
    </subcellularLocation>
</comment>
<proteinExistence type="predicted"/>
<dbReference type="Gene3D" id="1.20.1250.20">
    <property type="entry name" value="MFS general substrate transporter like domains"/>
    <property type="match status" value="2"/>
</dbReference>
<feature type="transmembrane region" description="Helical" evidence="6">
    <location>
        <begin position="401"/>
        <end position="419"/>
    </location>
</feature>
<feature type="transmembrane region" description="Helical" evidence="6">
    <location>
        <begin position="148"/>
        <end position="172"/>
    </location>
</feature>
<feature type="transmembrane region" description="Helical" evidence="6">
    <location>
        <begin position="21"/>
        <end position="41"/>
    </location>
</feature>
<evidence type="ECO:0000256" key="1">
    <source>
        <dbReference type="ARBA" id="ARBA00004141"/>
    </source>
</evidence>